<dbReference type="Proteomes" id="UP000305883">
    <property type="component" value="Unassembled WGS sequence"/>
</dbReference>
<feature type="region of interest" description="Disordered" evidence="1">
    <location>
        <begin position="250"/>
        <end position="273"/>
    </location>
</feature>
<protein>
    <submittedName>
        <fullName evidence="2">Uncharacterized protein</fullName>
    </submittedName>
</protein>
<proteinExistence type="predicted"/>
<evidence type="ECO:0000313" key="2">
    <source>
        <dbReference type="EMBL" id="TID07060.1"/>
    </source>
</evidence>
<evidence type="ECO:0000313" key="3">
    <source>
        <dbReference type="Proteomes" id="UP000305883"/>
    </source>
</evidence>
<dbReference type="EMBL" id="MWPZ01000001">
    <property type="protein sequence ID" value="TID07060.1"/>
    <property type="molecule type" value="Genomic_DNA"/>
</dbReference>
<sequence>MAPNHAYAIGEVCYNIWLDAFDDGLLSKKPRPKGQFLTVSEFLEYKWTETTGEVKKTWKQRSDSWRLPTSQEQNLEKYHSDHHCVWVGWFLPALYIAYNDQQDQEVLKGECVNTYDVEPLSRDSRPAINKAFKVVYKPDCTGNNRLFALHSPDENGVCKAVSVPGGAGNVLFFSEWRDDTQTGFATRRTSWLRKIAEDFLGRTSRVITQSTFTQRHTGTEPQSFDACRASQYTPRANADYSHSIWELPDWDDSSEEYQPSENEEEDDGEDDAETKKQVLDELLSLVEKPPGHAQPPKLVPVSDTMIPTRKFTAINMPREPSQATLGRFQRPKTTVLLPEVTAEKAEHEHEIPAQISQRASAASGHAKLSKFQAKKRQMAQSMDTEPFPSAKRSRPFPKAPVVTAKQSLNGKALEAVHSEANSRRDNDDEVQFLRESPVSRGRKRTNPTRAPAAPPSHESISYVIDFMAAGKMAKVARLPDATSRRATLKTFRKYLLSTSEAGSDALAHNIAENEDEVTRVMLAEALVAELDEKLSKTSTSQSFAG</sequence>
<gene>
    <name evidence="2" type="ORF">CH35J_000416</name>
</gene>
<accession>A0A4T0WJY1</accession>
<evidence type="ECO:0000256" key="1">
    <source>
        <dbReference type="SAM" id="MobiDB-lite"/>
    </source>
</evidence>
<reference evidence="2 3" key="1">
    <citation type="journal article" date="2019" name="Genome Biol. Evol.">
        <title>Genomic Plasticity Mediated by Transposable Elements in the Plant Pathogenic Fungus Colletotrichum higginsianum.</title>
        <authorList>
            <person name="Tsushima A."/>
            <person name="Gan P."/>
            <person name="Kumakura N."/>
            <person name="Narusaka M."/>
            <person name="Takano Y."/>
            <person name="Narusaka Y."/>
            <person name="Shirasu K."/>
        </authorList>
    </citation>
    <scope>NUCLEOTIDE SEQUENCE [LARGE SCALE GENOMIC DNA]</scope>
    <source>
        <strain evidence="2 3">MAFF305635-RFP</strain>
    </source>
</reference>
<feature type="compositionally biased region" description="Basic and acidic residues" evidence="1">
    <location>
        <begin position="414"/>
        <end position="426"/>
    </location>
</feature>
<dbReference type="AlphaFoldDB" id="A0A4T0WJY1"/>
<feature type="compositionally biased region" description="Acidic residues" evidence="1">
    <location>
        <begin position="261"/>
        <end position="272"/>
    </location>
</feature>
<name>A0A4T0WJY1_9PEZI</name>
<dbReference type="OrthoDB" id="4840732at2759"/>
<feature type="region of interest" description="Disordered" evidence="1">
    <location>
        <begin position="356"/>
        <end position="456"/>
    </location>
</feature>
<organism evidence="2 3">
    <name type="scientific">Colletotrichum higginsianum</name>
    <dbReference type="NCBI Taxonomy" id="80884"/>
    <lineage>
        <taxon>Eukaryota</taxon>
        <taxon>Fungi</taxon>
        <taxon>Dikarya</taxon>
        <taxon>Ascomycota</taxon>
        <taxon>Pezizomycotina</taxon>
        <taxon>Sordariomycetes</taxon>
        <taxon>Hypocreomycetidae</taxon>
        <taxon>Glomerellales</taxon>
        <taxon>Glomerellaceae</taxon>
        <taxon>Colletotrichum</taxon>
        <taxon>Colletotrichum destructivum species complex</taxon>
    </lineage>
</organism>
<comment type="caution">
    <text evidence="2">The sequence shown here is derived from an EMBL/GenBank/DDBJ whole genome shotgun (WGS) entry which is preliminary data.</text>
</comment>